<gene>
    <name evidence="1" type="ORF">F511_41600</name>
</gene>
<dbReference type="EMBL" id="KV007874">
    <property type="protein sequence ID" value="KZV30738.1"/>
    <property type="molecule type" value="Genomic_DNA"/>
</dbReference>
<keyword evidence="2" id="KW-1185">Reference proteome</keyword>
<protein>
    <submittedName>
        <fullName evidence="1">Poly(A)-specific ribonuclease PARN-like</fullName>
    </submittedName>
</protein>
<evidence type="ECO:0000313" key="2">
    <source>
        <dbReference type="Proteomes" id="UP000250235"/>
    </source>
</evidence>
<proteinExistence type="predicted"/>
<dbReference type="Proteomes" id="UP000250235">
    <property type="component" value="Unassembled WGS sequence"/>
</dbReference>
<accession>A0A2Z7BF43</accession>
<sequence length="89" mass="9832">MVDRTCAVVVFWTPGLLKQFLRIMGSGEIVSGKLKDMISEGLRAVDYETYRRACKSVIWETDLAECLDEASGEKESPVSAAKSQQSVIC</sequence>
<evidence type="ECO:0000313" key="1">
    <source>
        <dbReference type="EMBL" id="KZV30738.1"/>
    </source>
</evidence>
<name>A0A2Z7BF43_9LAMI</name>
<organism evidence="1 2">
    <name type="scientific">Dorcoceras hygrometricum</name>
    <dbReference type="NCBI Taxonomy" id="472368"/>
    <lineage>
        <taxon>Eukaryota</taxon>
        <taxon>Viridiplantae</taxon>
        <taxon>Streptophyta</taxon>
        <taxon>Embryophyta</taxon>
        <taxon>Tracheophyta</taxon>
        <taxon>Spermatophyta</taxon>
        <taxon>Magnoliopsida</taxon>
        <taxon>eudicotyledons</taxon>
        <taxon>Gunneridae</taxon>
        <taxon>Pentapetalae</taxon>
        <taxon>asterids</taxon>
        <taxon>lamiids</taxon>
        <taxon>Lamiales</taxon>
        <taxon>Gesneriaceae</taxon>
        <taxon>Didymocarpoideae</taxon>
        <taxon>Trichosporeae</taxon>
        <taxon>Loxocarpinae</taxon>
        <taxon>Dorcoceras</taxon>
    </lineage>
</organism>
<dbReference type="AlphaFoldDB" id="A0A2Z7BF43"/>
<reference evidence="1 2" key="1">
    <citation type="journal article" date="2015" name="Proc. Natl. Acad. Sci. U.S.A.">
        <title>The resurrection genome of Boea hygrometrica: A blueprint for survival of dehydration.</title>
        <authorList>
            <person name="Xiao L."/>
            <person name="Yang G."/>
            <person name="Zhang L."/>
            <person name="Yang X."/>
            <person name="Zhao S."/>
            <person name="Ji Z."/>
            <person name="Zhou Q."/>
            <person name="Hu M."/>
            <person name="Wang Y."/>
            <person name="Chen M."/>
            <person name="Xu Y."/>
            <person name="Jin H."/>
            <person name="Xiao X."/>
            <person name="Hu G."/>
            <person name="Bao F."/>
            <person name="Hu Y."/>
            <person name="Wan P."/>
            <person name="Li L."/>
            <person name="Deng X."/>
            <person name="Kuang T."/>
            <person name="Xiang C."/>
            <person name="Zhu J.K."/>
            <person name="Oliver M.J."/>
            <person name="He Y."/>
        </authorList>
    </citation>
    <scope>NUCLEOTIDE SEQUENCE [LARGE SCALE GENOMIC DNA]</scope>
    <source>
        <strain evidence="2">cv. XS01</strain>
    </source>
</reference>
<dbReference type="OrthoDB" id="1432093at2759"/>